<reference evidence="2 3" key="1">
    <citation type="journal article" date="2020" name="Nature">
        <title>Isolation of an archaeon at the prokaryote-eukaryote interface.</title>
        <authorList>
            <person name="Imachi H."/>
            <person name="Nobu M.K."/>
            <person name="Nakahara N."/>
            <person name="Morono Y."/>
            <person name="Ogawara M."/>
            <person name="Takaki Y."/>
            <person name="Takano Y."/>
            <person name="Uematsu K."/>
            <person name="Ikuta T."/>
            <person name="Ito M."/>
            <person name="Matsui Y."/>
            <person name="Miyazaki M."/>
            <person name="Murata K."/>
            <person name="Saito Y."/>
            <person name="Sakai S."/>
            <person name="Song C."/>
            <person name="Tasumi E."/>
            <person name="Yamanaka Y."/>
            <person name="Yamaguchi T."/>
            <person name="Kamagata Y."/>
            <person name="Tamaki H."/>
            <person name="Takai K."/>
        </authorList>
    </citation>
    <scope>NUCLEOTIDE SEQUENCE [LARGE SCALE GENOMIC DNA]</scope>
    <source>
        <strain evidence="2 3">MK-D1</strain>
    </source>
</reference>
<dbReference type="CDD" id="cd02208">
    <property type="entry name" value="cupin_RmlC-like"/>
    <property type="match status" value="1"/>
</dbReference>
<feature type="domain" description="Cupin type-2" evidence="1">
    <location>
        <begin position="28"/>
        <end position="96"/>
    </location>
</feature>
<evidence type="ECO:0000313" key="2">
    <source>
        <dbReference type="EMBL" id="QEE15170.1"/>
    </source>
</evidence>
<dbReference type="Gene3D" id="2.60.120.10">
    <property type="entry name" value="Jelly Rolls"/>
    <property type="match status" value="1"/>
</dbReference>
<dbReference type="PANTHER" id="PTHR43346">
    <property type="entry name" value="LIGAND BINDING DOMAIN PROTEIN, PUTATIVE (AFU_ORTHOLOGUE AFUA_6G14370)-RELATED"/>
    <property type="match status" value="1"/>
</dbReference>
<protein>
    <submittedName>
        <fullName evidence="2">Cupin domain-containing protein</fullName>
    </submittedName>
</protein>
<keyword evidence="3" id="KW-1185">Reference proteome</keyword>
<dbReference type="GeneID" id="41328993"/>
<gene>
    <name evidence="2" type="ORF">DSAG12_00994</name>
</gene>
<dbReference type="KEGG" id="psyt:DSAG12_00994"/>
<dbReference type="SUPFAM" id="SSF51182">
    <property type="entry name" value="RmlC-like cupins"/>
    <property type="match status" value="1"/>
</dbReference>
<dbReference type="AlphaFoldDB" id="A0A5B9D8S1"/>
<dbReference type="OrthoDB" id="23670at2157"/>
<dbReference type="InterPro" id="IPR052538">
    <property type="entry name" value="Flavonoid_dioxygenase-like"/>
</dbReference>
<dbReference type="InterPro" id="IPR014710">
    <property type="entry name" value="RmlC-like_jellyroll"/>
</dbReference>
<proteinExistence type="predicted"/>
<evidence type="ECO:0000259" key="1">
    <source>
        <dbReference type="Pfam" id="PF07883"/>
    </source>
</evidence>
<dbReference type="PANTHER" id="PTHR43346:SF1">
    <property type="entry name" value="QUERCETIN 2,3-DIOXYGENASE-RELATED"/>
    <property type="match status" value="1"/>
</dbReference>
<sequence>MKIIFEDKLIDDNGVKYMNRGPDIDWGLITLQPGQEKPPHYHEKMGETFYITEGTMTFVLKDKEFNAPKGTAIRLEAFETHGLKNKTDSQAKLLFIKERYLPKDKVNCD</sequence>
<dbReference type="EMBL" id="CP042905">
    <property type="protein sequence ID" value="QEE15170.1"/>
    <property type="molecule type" value="Genomic_DNA"/>
</dbReference>
<dbReference type="Pfam" id="PF07883">
    <property type="entry name" value="Cupin_2"/>
    <property type="match status" value="1"/>
</dbReference>
<evidence type="ECO:0000313" key="3">
    <source>
        <dbReference type="Proteomes" id="UP000321408"/>
    </source>
</evidence>
<dbReference type="Proteomes" id="UP000321408">
    <property type="component" value="Chromosome"/>
</dbReference>
<name>A0A5B9D8S1_9ARCH</name>
<dbReference type="RefSeq" id="WP_147662091.1">
    <property type="nucleotide sequence ID" value="NZ_CP042905.2"/>
</dbReference>
<organism evidence="2 3">
    <name type="scientific">Promethearchaeum syntrophicum</name>
    <dbReference type="NCBI Taxonomy" id="2594042"/>
    <lineage>
        <taxon>Archaea</taxon>
        <taxon>Promethearchaeati</taxon>
        <taxon>Promethearchaeota</taxon>
        <taxon>Promethearchaeia</taxon>
        <taxon>Promethearchaeales</taxon>
        <taxon>Promethearchaeaceae</taxon>
        <taxon>Promethearchaeum</taxon>
    </lineage>
</organism>
<accession>A0A5B9D8S1</accession>
<dbReference type="InterPro" id="IPR011051">
    <property type="entry name" value="RmlC_Cupin_sf"/>
</dbReference>
<dbReference type="InterPro" id="IPR013096">
    <property type="entry name" value="Cupin_2"/>
</dbReference>
<reference evidence="2 3" key="2">
    <citation type="journal article" date="2024" name="Int. J. Syst. Evol. Microbiol.">
        <title>Promethearchaeum syntrophicum gen. nov., sp. nov., an anaerobic, obligately syntrophic archaeon, the first isolate of the lineage 'Asgard' archaea, and proposal of the new archaeal phylum Promethearchaeota phyl. nov. and kingdom Promethearchaeati regn. nov.</title>
        <authorList>
            <person name="Imachi H."/>
            <person name="Nobu M.K."/>
            <person name="Kato S."/>
            <person name="Takaki Y."/>
            <person name="Miyazaki M."/>
            <person name="Miyata M."/>
            <person name="Ogawara M."/>
            <person name="Saito Y."/>
            <person name="Sakai S."/>
            <person name="Tahara Y.O."/>
            <person name="Takano Y."/>
            <person name="Tasumi E."/>
            <person name="Uematsu K."/>
            <person name="Yoshimura T."/>
            <person name="Itoh T."/>
            <person name="Ohkuma M."/>
            <person name="Takai K."/>
        </authorList>
    </citation>
    <scope>NUCLEOTIDE SEQUENCE [LARGE SCALE GENOMIC DNA]</scope>
    <source>
        <strain evidence="2 3">MK-D1</strain>
    </source>
</reference>